<keyword evidence="3" id="KW-1185">Reference proteome</keyword>
<feature type="compositionally biased region" description="Low complexity" evidence="1">
    <location>
        <begin position="74"/>
        <end position="92"/>
    </location>
</feature>
<evidence type="ECO:0000313" key="2">
    <source>
        <dbReference type="EMBL" id="KAF2845285.1"/>
    </source>
</evidence>
<feature type="region of interest" description="Disordered" evidence="1">
    <location>
        <begin position="405"/>
        <end position="433"/>
    </location>
</feature>
<dbReference type="EMBL" id="MU006350">
    <property type="protein sequence ID" value="KAF2845285.1"/>
    <property type="molecule type" value="Genomic_DNA"/>
</dbReference>
<feature type="compositionally biased region" description="Low complexity" evidence="1">
    <location>
        <begin position="110"/>
        <end position="124"/>
    </location>
</feature>
<feature type="region of interest" description="Disordered" evidence="1">
    <location>
        <begin position="1"/>
        <end position="238"/>
    </location>
</feature>
<evidence type="ECO:0000313" key="3">
    <source>
        <dbReference type="Proteomes" id="UP000799423"/>
    </source>
</evidence>
<proteinExistence type="predicted"/>
<feature type="compositionally biased region" description="Basic and acidic residues" evidence="1">
    <location>
        <begin position="28"/>
        <end position="37"/>
    </location>
</feature>
<protein>
    <submittedName>
        <fullName evidence="2">Uncharacterized protein</fullName>
    </submittedName>
</protein>
<dbReference type="GO" id="GO:0003677">
    <property type="term" value="F:DNA binding"/>
    <property type="evidence" value="ECO:0007669"/>
    <property type="project" value="InterPro"/>
</dbReference>
<dbReference type="SMART" id="SM00384">
    <property type="entry name" value="AT_hook"/>
    <property type="match status" value="4"/>
</dbReference>
<dbReference type="InterPro" id="IPR017956">
    <property type="entry name" value="AT_hook_DNA-bd_motif"/>
</dbReference>
<name>A0A6A7AT62_9PLEO</name>
<dbReference type="Proteomes" id="UP000799423">
    <property type="component" value="Unassembled WGS sequence"/>
</dbReference>
<organism evidence="2 3">
    <name type="scientific">Plenodomus tracheiphilus IPT5</name>
    <dbReference type="NCBI Taxonomy" id="1408161"/>
    <lineage>
        <taxon>Eukaryota</taxon>
        <taxon>Fungi</taxon>
        <taxon>Dikarya</taxon>
        <taxon>Ascomycota</taxon>
        <taxon>Pezizomycotina</taxon>
        <taxon>Dothideomycetes</taxon>
        <taxon>Pleosporomycetidae</taxon>
        <taxon>Pleosporales</taxon>
        <taxon>Pleosporineae</taxon>
        <taxon>Leptosphaeriaceae</taxon>
        <taxon>Plenodomus</taxon>
    </lineage>
</organism>
<dbReference type="AlphaFoldDB" id="A0A6A7AT62"/>
<gene>
    <name evidence="2" type="ORF">T440DRAFT_280289</name>
</gene>
<feature type="compositionally biased region" description="Acidic residues" evidence="1">
    <location>
        <begin position="335"/>
        <end position="356"/>
    </location>
</feature>
<evidence type="ECO:0000256" key="1">
    <source>
        <dbReference type="SAM" id="MobiDB-lite"/>
    </source>
</evidence>
<dbReference type="OrthoDB" id="3798269at2759"/>
<accession>A0A6A7AT62</accession>
<feature type="region of interest" description="Disordered" evidence="1">
    <location>
        <begin position="275"/>
        <end position="366"/>
    </location>
</feature>
<dbReference type="PRINTS" id="PR00929">
    <property type="entry name" value="ATHOOK"/>
</dbReference>
<feature type="compositionally biased region" description="Basic residues" evidence="1">
    <location>
        <begin position="136"/>
        <end position="149"/>
    </location>
</feature>
<sequence length="433" mass="46297">MYVVHDCGAESAETVVEPPKKRGRPAKAKGEEERAAQVDEAPTTRGRRSSLAPAPAPEPEPKKGRGRPRKGTSAAAAVAEETVPEADAPAPTKSTGRGRARKEIASLIEAPAAPRRGRPAKAAALNRRGATGSSRVSKRISPRTTKTKPAKVAVVTTPRLDPRVRSKLRTRIPTAKKATHQDPATLPSKRGRPKKTAAETSVPKTITAKEAAGRKPSKGVPEKILKPTVAKAAKSAVPRKRRGFTTLQVPDKFAPAVQEFYETLLAADAEDPFSLANEPAAHEGVGSSDAVTEKEDAHLTSATAGAEDDENSATSAGSDIVREREEMQPSSEAATEQDLENEDDEDEQEQEQEEDLSIPTNPSSLAAMQLNIEEVVQQEQNTDSADDGHFLVEEFDERVVVYQETRDVSSDDEEDLARPSPKPSAAIVFGAGL</sequence>
<reference evidence="2" key="1">
    <citation type="submission" date="2020-01" db="EMBL/GenBank/DDBJ databases">
        <authorList>
            <consortium name="DOE Joint Genome Institute"/>
            <person name="Haridas S."/>
            <person name="Albert R."/>
            <person name="Binder M."/>
            <person name="Bloem J."/>
            <person name="Labutti K."/>
            <person name="Salamov A."/>
            <person name="Andreopoulos B."/>
            <person name="Baker S.E."/>
            <person name="Barry K."/>
            <person name="Bills G."/>
            <person name="Bluhm B.H."/>
            <person name="Cannon C."/>
            <person name="Castanera R."/>
            <person name="Culley D.E."/>
            <person name="Daum C."/>
            <person name="Ezra D."/>
            <person name="Gonzalez J.B."/>
            <person name="Henrissat B."/>
            <person name="Kuo A."/>
            <person name="Liang C."/>
            <person name="Lipzen A."/>
            <person name="Lutzoni F."/>
            <person name="Magnuson J."/>
            <person name="Mondo S."/>
            <person name="Nolan M."/>
            <person name="Ohm R."/>
            <person name="Pangilinan J."/>
            <person name="Park H.-J."/>
            <person name="Ramirez L."/>
            <person name="Alfaro M."/>
            <person name="Sun H."/>
            <person name="Tritt A."/>
            <person name="Yoshinaga Y."/>
            <person name="Zwiers L.-H."/>
            <person name="Turgeon B.G."/>
            <person name="Goodwin S.B."/>
            <person name="Spatafora J.W."/>
            <person name="Crous P.W."/>
            <person name="Grigoriev I.V."/>
        </authorList>
    </citation>
    <scope>NUCLEOTIDE SEQUENCE</scope>
    <source>
        <strain evidence="2">IPT5</strain>
    </source>
</reference>